<dbReference type="AlphaFoldDB" id="A0A392TU61"/>
<protein>
    <recommendedName>
        <fullName evidence="3">Enzymatic polyprotein</fullName>
    </recommendedName>
</protein>
<feature type="non-terminal residue" evidence="1">
    <location>
        <position position="41"/>
    </location>
</feature>
<dbReference type="Proteomes" id="UP000265520">
    <property type="component" value="Unassembled WGS sequence"/>
</dbReference>
<name>A0A392TU61_9FABA</name>
<evidence type="ECO:0008006" key="3">
    <source>
        <dbReference type="Google" id="ProtNLM"/>
    </source>
</evidence>
<keyword evidence="2" id="KW-1185">Reference proteome</keyword>
<accession>A0A392TU61</accession>
<evidence type="ECO:0000313" key="1">
    <source>
        <dbReference type="EMBL" id="MCI63646.1"/>
    </source>
</evidence>
<dbReference type="EMBL" id="LXQA010641049">
    <property type="protein sequence ID" value="MCI63646.1"/>
    <property type="molecule type" value="Genomic_DNA"/>
</dbReference>
<organism evidence="1 2">
    <name type="scientific">Trifolium medium</name>
    <dbReference type="NCBI Taxonomy" id="97028"/>
    <lineage>
        <taxon>Eukaryota</taxon>
        <taxon>Viridiplantae</taxon>
        <taxon>Streptophyta</taxon>
        <taxon>Embryophyta</taxon>
        <taxon>Tracheophyta</taxon>
        <taxon>Spermatophyta</taxon>
        <taxon>Magnoliopsida</taxon>
        <taxon>eudicotyledons</taxon>
        <taxon>Gunneridae</taxon>
        <taxon>Pentapetalae</taxon>
        <taxon>rosids</taxon>
        <taxon>fabids</taxon>
        <taxon>Fabales</taxon>
        <taxon>Fabaceae</taxon>
        <taxon>Papilionoideae</taxon>
        <taxon>50 kb inversion clade</taxon>
        <taxon>NPAAA clade</taxon>
        <taxon>Hologalegina</taxon>
        <taxon>IRL clade</taxon>
        <taxon>Trifolieae</taxon>
        <taxon>Trifolium</taxon>
    </lineage>
</organism>
<proteinExistence type="predicted"/>
<reference evidence="1 2" key="1">
    <citation type="journal article" date="2018" name="Front. Plant Sci.">
        <title>Red Clover (Trifolium pratense) and Zigzag Clover (T. medium) - A Picture of Genomic Similarities and Differences.</title>
        <authorList>
            <person name="Dluhosova J."/>
            <person name="Istvanek J."/>
            <person name="Nedelnik J."/>
            <person name="Repkova J."/>
        </authorList>
    </citation>
    <scope>NUCLEOTIDE SEQUENCE [LARGE SCALE GENOMIC DNA]</scope>
    <source>
        <strain evidence="2">cv. 10/8</strain>
        <tissue evidence="1">Leaf</tissue>
    </source>
</reference>
<sequence length="41" mass="4408">MDGHRTMKIEGKVKDVDVLVLIDSGASHNFISPQITTALGL</sequence>
<dbReference type="Gene3D" id="2.40.70.10">
    <property type="entry name" value="Acid Proteases"/>
    <property type="match status" value="1"/>
</dbReference>
<comment type="caution">
    <text evidence="1">The sequence shown here is derived from an EMBL/GenBank/DDBJ whole genome shotgun (WGS) entry which is preliminary data.</text>
</comment>
<dbReference type="Pfam" id="PF08284">
    <property type="entry name" value="RVP_2"/>
    <property type="match status" value="1"/>
</dbReference>
<evidence type="ECO:0000313" key="2">
    <source>
        <dbReference type="Proteomes" id="UP000265520"/>
    </source>
</evidence>
<dbReference type="CDD" id="cd00303">
    <property type="entry name" value="retropepsin_like"/>
    <property type="match status" value="1"/>
</dbReference>
<dbReference type="InterPro" id="IPR021109">
    <property type="entry name" value="Peptidase_aspartic_dom_sf"/>
</dbReference>